<feature type="region of interest" description="Disordered" evidence="2">
    <location>
        <begin position="331"/>
        <end position="353"/>
    </location>
</feature>
<dbReference type="GO" id="GO:0007173">
    <property type="term" value="P:epidermal growth factor receptor signaling pathway"/>
    <property type="evidence" value="ECO:0007669"/>
    <property type="project" value="InterPro"/>
</dbReference>
<proteinExistence type="predicted"/>
<evidence type="ECO:0000259" key="3">
    <source>
        <dbReference type="PROSITE" id="PS50026"/>
    </source>
</evidence>
<comment type="caution">
    <text evidence="1">Lacks conserved residue(s) required for the propagation of feature annotation.</text>
</comment>
<feature type="region of interest" description="Disordered" evidence="2">
    <location>
        <begin position="289"/>
        <end position="314"/>
    </location>
</feature>
<evidence type="ECO:0000313" key="4">
    <source>
        <dbReference type="EMBL" id="RZF35057.1"/>
    </source>
</evidence>
<dbReference type="InParanoid" id="A0A482WND4"/>
<dbReference type="GO" id="GO:0048018">
    <property type="term" value="F:receptor ligand activity"/>
    <property type="evidence" value="ECO:0007669"/>
    <property type="project" value="InterPro"/>
</dbReference>
<sequence>MFEYFRSFPRPFIRPACSSADRPQSFADRQAITTGLSRVPLILSDWRPWPPLTTYVCDRAVIREHRACDGTPSKNRRRDSCRRRRDHVCGHDRRPRSVQFILYGQCDEFVLFICSVIRRRASGCCFYRKEFLTKNVRRRVCAQMTDSTRTMWLHSISGLSSSTFSGFYRFLARFSGRRRLGGVRRWQPCRMPAALQLLPATFLVLSSLLTITEACSSRSPPKPRPPAPTARPNVTFHTYACPPAYATWYCLNGATCFTVKIAESLLYNCECANGYMGQSCVDGGGDLERRDPFSRPRPTALPLSRVTTDSGRGVGSADCPTTSLYMHHLGAGVGAVDPPRQPPPHLNPDSAPP</sequence>
<dbReference type="PROSITE" id="PS01186">
    <property type="entry name" value="EGF_2"/>
    <property type="match status" value="1"/>
</dbReference>
<evidence type="ECO:0000256" key="1">
    <source>
        <dbReference type="PROSITE-ProRule" id="PRU00076"/>
    </source>
</evidence>
<evidence type="ECO:0000256" key="2">
    <source>
        <dbReference type="SAM" id="MobiDB-lite"/>
    </source>
</evidence>
<keyword evidence="1" id="KW-0245">EGF-like domain</keyword>
<dbReference type="GO" id="GO:0005154">
    <property type="term" value="F:epidermal growth factor receptor binding"/>
    <property type="evidence" value="ECO:0007669"/>
    <property type="project" value="InterPro"/>
</dbReference>
<feature type="domain" description="EGF-like" evidence="3">
    <location>
        <begin position="237"/>
        <end position="281"/>
    </location>
</feature>
<dbReference type="OrthoDB" id="6233064at2759"/>
<organism evidence="4 5">
    <name type="scientific">Laodelphax striatellus</name>
    <name type="common">Small brown planthopper</name>
    <name type="synonym">Delphax striatella</name>
    <dbReference type="NCBI Taxonomy" id="195883"/>
    <lineage>
        <taxon>Eukaryota</taxon>
        <taxon>Metazoa</taxon>
        <taxon>Ecdysozoa</taxon>
        <taxon>Arthropoda</taxon>
        <taxon>Hexapoda</taxon>
        <taxon>Insecta</taxon>
        <taxon>Pterygota</taxon>
        <taxon>Neoptera</taxon>
        <taxon>Paraneoptera</taxon>
        <taxon>Hemiptera</taxon>
        <taxon>Auchenorrhyncha</taxon>
        <taxon>Fulgoroidea</taxon>
        <taxon>Delphacidae</taxon>
        <taxon>Criomorphinae</taxon>
        <taxon>Laodelphax</taxon>
    </lineage>
</organism>
<dbReference type="SMART" id="SM00181">
    <property type="entry name" value="EGF"/>
    <property type="match status" value="1"/>
</dbReference>
<dbReference type="PANTHER" id="PTHR12332:SF1">
    <property type="entry name" value="KEREN-RELATED"/>
    <property type="match status" value="1"/>
</dbReference>
<dbReference type="InterPro" id="IPR043403">
    <property type="entry name" value="Gurken/Spitz"/>
</dbReference>
<dbReference type="SUPFAM" id="SSF57196">
    <property type="entry name" value="EGF/Laminin"/>
    <property type="match status" value="1"/>
</dbReference>
<dbReference type="STRING" id="195883.A0A482WND4"/>
<reference evidence="4 5" key="1">
    <citation type="journal article" date="2017" name="Gigascience">
        <title>Genome sequence of the small brown planthopper, Laodelphax striatellus.</title>
        <authorList>
            <person name="Zhu J."/>
            <person name="Jiang F."/>
            <person name="Wang X."/>
            <person name="Yang P."/>
            <person name="Bao Y."/>
            <person name="Zhao W."/>
            <person name="Wang W."/>
            <person name="Lu H."/>
            <person name="Wang Q."/>
            <person name="Cui N."/>
            <person name="Li J."/>
            <person name="Chen X."/>
            <person name="Luo L."/>
            <person name="Yu J."/>
            <person name="Kang L."/>
            <person name="Cui F."/>
        </authorList>
    </citation>
    <scope>NUCLEOTIDE SEQUENCE [LARGE SCALE GENOMIC DNA]</scope>
    <source>
        <strain evidence="4">Lst14</strain>
    </source>
</reference>
<dbReference type="Gene3D" id="2.10.25.10">
    <property type="entry name" value="Laminin"/>
    <property type="match status" value="1"/>
</dbReference>
<feature type="disulfide bond" evidence="1">
    <location>
        <begin position="271"/>
        <end position="280"/>
    </location>
</feature>
<dbReference type="PROSITE" id="PS00022">
    <property type="entry name" value="EGF_1"/>
    <property type="match status" value="1"/>
</dbReference>
<accession>A0A482WND4</accession>
<evidence type="ECO:0000313" key="5">
    <source>
        <dbReference type="Proteomes" id="UP000291343"/>
    </source>
</evidence>
<dbReference type="SMR" id="A0A482WND4"/>
<gene>
    <name evidence="4" type="ORF">LSTR_LSTR009649</name>
</gene>
<feature type="compositionally biased region" description="Pro residues" evidence="2">
    <location>
        <begin position="339"/>
        <end position="353"/>
    </location>
</feature>
<keyword evidence="1" id="KW-1015">Disulfide bond</keyword>
<comment type="caution">
    <text evidence="4">The sequence shown here is derived from an EMBL/GenBank/DDBJ whole genome shotgun (WGS) entry which is preliminary data.</text>
</comment>
<dbReference type="Proteomes" id="UP000291343">
    <property type="component" value="Unassembled WGS sequence"/>
</dbReference>
<name>A0A482WND4_LAOST</name>
<dbReference type="Pfam" id="PF00008">
    <property type="entry name" value="EGF"/>
    <property type="match status" value="1"/>
</dbReference>
<dbReference type="EMBL" id="QKKF02029694">
    <property type="protein sequence ID" value="RZF35057.1"/>
    <property type="molecule type" value="Genomic_DNA"/>
</dbReference>
<protein>
    <recommendedName>
        <fullName evidence="3">EGF-like domain-containing protein</fullName>
    </recommendedName>
</protein>
<dbReference type="InterPro" id="IPR000742">
    <property type="entry name" value="EGF"/>
</dbReference>
<dbReference type="AlphaFoldDB" id="A0A482WND4"/>
<dbReference type="PROSITE" id="PS50026">
    <property type="entry name" value="EGF_3"/>
    <property type="match status" value="1"/>
</dbReference>
<keyword evidence="5" id="KW-1185">Reference proteome</keyword>
<dbReference type="PANTHER" id="PTHR12332">
    <property type="entry name" value="KEREN-RELATED"/>
    <property type="match status" value="1"/>
</dbReference>